<comment type="caution">
    <text evidence="2">The sequence shown here is derived from an EMBL/GenBank/DDBJ whole genome shotgun (WGS) entry which is preliminary data.</text>
</comment>
<name>A0ABW3IWW4_9RHOB</name>
<reference evidence="3" key="1">
    <citation type="journal article" date="2019" name="Int. J. Syst. Evol. Microbiol.">
        <title>The Global Catalogue of Microorganisms (GCM) 10K type strain sequencing project: providing services to taxonomists for standard genome sequencing and annotation.</title>
        <authorList>
            <consortium name="The Broad Institute Genomics Platform"/>
            <consortium name="The Broad Institute Genome Sequencing Center for Infectious Disease"/>
            <person name="Wu L."/>
            <person name="Ma J."/>
        </authorList>
    </citation>
    <scope>NUCLEOTIDE SEQUENCE [LARGE SCALE GENOMIC DNA]</scope>
    <source>
        <strain evidence="3">CCUG 60524</strain>
    </source>
</reference>
<feature type="chain" id="PRO_5045772153" evidence="1">
    <location>
        <begin position="19"/>
        <end position="103"/>
    </location>
</feature>
<organism evidence="2 3">
    <name type="scientific">Tropicimonas aquimaris</name>
    <dbReference type="NCBI Taxonomy" id="914152"/>
    <lineage>
        <taxon>Bacteria</taxon>
        <taxon>Pseudomonadati</taxon>
        <taxon>Pseudomonadota</taxon>
        <taxon>Alphaproteobacteria</taxon>
        <taxon>Rhodobacterales</taxon>
        <taxon>Roseobacteraceae</taxon>
        <taxon>Tropicimonas</taxon>
    </lineage>
</organism>
<protein>
    <submittedName>
        <fullName evidence="2">Uncharacterized protein</fullName>
    </submittedName>
</protein>
<feature type="signal peptide" evidence="1">
    <location>
        <begin position="1"/>
        <end position="18"/>
    </location>
</feature>
<evidence type="ECO:0000313" key="3">
    <source>
        <dbReference type="Proteomes" id="UP001597108"/>
    </source>
</evidence>
<keyword evidence="1" id="KW-0732">Signal</keyword>
<dbReference type="Proteomes" id="UP001597108">
    <property type="component" value="Unassembled WGS sequence"/>
</dbReference>
<accession>A0ABW3IWW4</accession>
<evidence type="ECO:0000256" key="1">
    <source>
        <dbReference type="SAM" id="SignalP"/>
    </source>
</evidence>
<gene>
    <name evidence="2" type="ORF">ACFQ2S_23225</name>
</gene>
<keyword evidence="3" id="KW-1185">Reference proteome</keyword>
<dbReference type="PROSITE" id="PS51257">
    <property type="entry name" value="PROKAR_LIPOPROTEIN"/>
    <property type="match status" value="1"/>
</dbReference>
<proteinExistence type="predicted"/>
<dbReference type="EMBL" id="JBHTJT010000059">
    <property type="protein sequence ID" value="MFD0982554.1"/>
    <property type="molecule type" value="Genomic_DNA"/>
</dbReference>
<sequence>MKSPIILVCALTTLGAVAGCVETSSPSAPPTGQTSVGSSTDLTAFEGARAGQAEMGIQNLGYELIRTDGLTAFWFNRGTGACARITTSDGRYSDVAMLPAEDC</sequence>
<evidence type="ECO:0000313" key="2">
    <source>
        <dbReference type="EMBL" id="MFD0982554.1"/>
    </source>
</evidence>
<dbReference type="RefSeq" id="WP_386078680.1">
    <property type="nucleotide sequence ID" value="NZ_JBHTJT010000059.1"/>
</dbReference>